<name>V4BAY7_LOTGI</name>
<dbReference type="EMBL" id="KB200109">
    <property type="protein sequence ID" value="ESP03152.1"/>
    <property type="molecule type" value="Genomic_DNA"/>
</dbReference>
<feature type="transmembrane region" description="Helical" evidence="8">
    <location>
        <begin position="166"/>
        <end position="186"/>
    </location>
</feature>
<evidence type="ECO:0000256" key="6">
    <source>
        <dbReference type="ARBA" id="ARBA00023136"/>
    </source>
</evidence>
<protein>
    <recommendedName>
        <fullName evidence="11">Solute carrier family 35 member F2</fullName>
    </recommendedName>
</protein>
<organism evidence="9 10">
    <name type="scientific">Lottia gigantea</name>
    <name type="common">Giant owl limpet</name>
    <dbReference type="NCBI Taxonomy" id="225164"/>
    <lineage>
        <taxon>Eukaryota</taxon>
        <taxon>Metazoa</taxon>
        <taxon>Spiralia</taxon>
        <taxon>Lophotrochozoa</taxon>
        <taxon>Mollusca</taxon>
        <taxon>Gastropoda</taxon>
        <taxon>Patellogastropoda</taxon>
        <taxon>Lottioidea</taxon>
        <taxon>Lottiidae</taxon>
        <taxon>Lottia</taxon>
    </lineage>
</organism>
<feature type="transmembrane region" description="Helical" evidence="8">
    <location>
        <begin position="288"/>
        <end position="306"/>
    </location>
</feature>
<sequence>MNFDFRKFCKTFLFGQFLSLLLCGTGVTSGLLQKHGLNTPTAQCFLNYILLSVVYSSYLACRKETERPLMYIIKTQGWKYFLLALVDVEANFLVVKAYSYTTVTSVQVLDSFTIPSVMILSFIFLRVKYGLFHISGAVICLFGIGGLILSDVLTKNQTNNSQHDQMVLGDILCICGAVLYSISNVGEEYIVKKYARTEFLGMVGLFGSFISGIQVIIVERNGFNDVDFWTVEILLPWLLYTVCLFLLYSCMTIGIQYTSATAMNLAILSADFYALLVGVFVFNYTFHVLYFVAMAVIIGGIILYSLKPTESRDPLPVADEDNS</sequence>
<keyword evidence="4 8" id="KW-0812">Transmembrane</keyword>
<dbReference type="PANTHER" id="PTHR14233">
    <property type="entry name" value="DUF914-RELATED"/>
    <property type="match status" value="1"/>
</dbReference>
<dbReference type="GO" id="GO:0016020">
    <property type="term" value="C:membrane"/>
    <property type="evidence" value="ECO:0007669"/>
    <property type="project" value="UniProtKB-SubCell"/>
</dbReference>
<dbReference type="InterPro" id="IPR052221">
    <property type="entry name" value="SLC35F_Transporter"/>
</dbReference>
<dbReference type="OrthoDB" id="429955at2759"/>
<feature type="transmembrane region" description="Helical" evidence="8">
    <location>
        <begin position="40"/>
        <end position="60"/>
    </location>
</feature>
<feature type="transmembrane region" description="Helical" evidence="8">
    <location>
        <begin position="80"/>
        <end position="100"/>
    </location>
</feature>
<evidence type="ECO:0000313" key="10">
    <source>
        <dbReference type="Proteomes" id="UP000030746"/>
    </source>
</evidence>
<dbReference type="GeneID" id="20233972"/>
<dbReference type="KEGG" id="lgi:LOTGIDRAFT_137926"/>
<keyword evidence="5 8" id="KW-1133">Transmembrane helix</keyword>
<feature type="transmembrane region" description="Helical" evidence="8">
    <location>
        <begin position="132"/>
        <end position="154"/>
    </location>
</feature>
<evidence type="ECO:0000313" key="9">
    <source>
        <dbReference type="EMBL" id="ESP03152.1"/>
    </source>
</evidence>
<dbReference type="PANTHER" id="PTHR14233:SF4">
    <property type="entry name" value="SOLUTE CARRIER FAMILY 35 MEMBER F2"/>
    <property type="match status" value="1"/>
</dbReference>
<dbReference type="GO" id="GO:0022857">
    <property type="term" value="F:transmembrane transporter activity"/>
    <property type="evidence" value="ECO:0007669"/>
    <property type="project" value="InterPro"/>
</dbReference>
<proteinExistence type="inferred from homology"/>
<feature type="transmembrane region" description="Helical" evidence="8">
    <location>
        <begin position="262"/>
        <end position="282"/>
    </location>
</feature>
<evidence type="ECO:0000256" key="8">
    <source>
        <dbReference type="SAM" id="Phobius"/>
    </source>
</evidence>
<dbReference type="InterPro" id="IPR009262">
    <property type="entry name" value="SLC35_F1/F2/F6"/>
</dbReference>
<dbReference type="InterPro" id="IPR037185">
    <property type="entry name" value="EmrE-like"/>
</dbReference>
<feature type="transmembrane region" description="Helical" evidence="8">
    <location>
        <begin position="198"/>
        <end position="217"/>
    </location>
</feature>
<dbReference type="STRING" id="225164.V4BAY7"/>
<dbReference type="AlphaFoldDB" id="V4BAY7"/>
<feature type="transmembrane region" description="Helical" evidence="8">
    <location>
        <begin position="237"/>
        <end position="255"/>
    </location>
</feature>
<comment type="subcellular location">
    <subcellularLocation>
        <location evidence="1">Membrane</location>
        <topology evidence="1">Multi-pass membrane protein</topology>
    </subcellularLocation>
</comment>
<feature type="transmembrane region" description="Helical" evidence="8">
    <location>
        <begin position="106"/>
        <end position="125"/>
    </location>
</feature>
<dbReference type="Proteomes" id="UP000030746">
    <property type="component" value="Unassembled WGS sequence"/>
</dbReference>
<comment type="function">
    <text evidence="7">Putative solute transporter.</text>
</comment>
<dbReference type="RefSeq" id="XP_009046202.1">
    <property type="nucleotide sequence ID" value="XM_009047954.1"/>
</dbReference>
<gene>
    <name evidence="9" type="ORF">LOTGIDRAFT_137926</name>
</gene>
<accession>V4BAY7</accession>
<dbReference type="Pfam" id="PF06027">
    <property type="entry name" value="SLC35F"/>
    <property type="match status" value="1"/>
</dbReference>
<keyword evidence="3" id="KW-0813">Transport</keyword>
<evidence type="ECO:0000256" key="2">
    <source>
        <dbReference type="ARBA" id="ARBA00007863"/>
    </source>
</evidence>
<evidence type="ECO:0000256" key="3">
    <source>
        <dbReference type="ARBA" id="ARBA00022448"/>
    </source>
</evidence>
<dbReference type="OMA" id="VRYHWAQ"/>
<comment type="similarity">
    <text evidence="2">Belongs to the SLC35F solute transporter family.</text>
</comment>
<dbReference type="SUPFAM" id="SSF103481">
    <property type="entry name" value="Multidrug resistance efflux transporter EmrE"/>
    <property type="match status" value="2"/>
</dbReference>
<dbReference type="CTD" id="20233972"/>
<reference evidence="9 10" key="1">
    <citation type="journal article" date="2013" name="Nature">
        <title>Insights into bilaterian evolution from three spiralian genomes.</title>
        <authorList>
            <person name="Simakov O."/>
            <person name="Marletaz F."/>
            <person name="Cho S.J."/>
            <person name="Edsinger-Gonzales E."/>
            <person name="Havlak P."/>
            <person name="Hellsten U."/>
            <person name="Kuo D.H."/>
            <person name="Larsson T."/>
            <person name="Lv J."/>
            <person name="Arendt D."/>
            <person name="Savage R."/>
            <person name="Osoegawa K."/>
            <person name="de Jong P."/>
            <person name="Grimwood J."/>
            <person name="Chapman J.A."/>
            <person name="Shapiro H."/>
            <person name="Aerts A."/>
            <person name="Otillar R.P."/>
            <person name="Terry A.Y."/>
            <person name="Boore J.L."/>
            <person name="Grigoriev I.V."/>
            <person name="Lindberg D.R."/>
            <person name="Seaver E.C."/>
            <person name="Weisblat D.A."/>
            <person name="Putnam N.H."/>
            <person name="Rokhsar D.S."/>
        </authorList>
    </citation>
    <scope>NUCLEOTIDE SEQUENCE [LARGE SCALE GENOMIC DNA]</scope>
</reference>
<evidence type="ECO:0000256" key="7">
    <source>
        <dbReference type="ARBA" id="ARBA00037727"/>
    </source>
</evidence>
<evidence type="ECO:0000256" key="1">
    <source>
        <dbReference type="ARBA" id="ARBA00004141"/>
    </source>
</evidence>
<evidence type="ECO:0000256" key="5">
    <source>
        <dbReference type="ARBA" id="ARBA00022989"/>
    </source>
</evidence>
<keyword evidence="10" id="KW-1185">Reference proteome</keyword>
<keyword evidence="6 8" id="KW-0472">Membrane</keyword>
<evidence type="ECO:0008006" key="11">
    <source>
        <dbReference type="Google" id="ProtNLM"/>
    </source>
</evidence>
<dbReference type="HOGENOM" id="CLU_039639_0_0_1"/>
<evidence type="ECO:0000256" key="4">
    <source>
        <dbReference type="ARBA" id="ARBA00022692"/>
    </source>
</evidence>